<dbReference type="CDD" id="cd00580">
    <property type="entry name" value="CHMI"/>
    <property type="match status" value="1"/>
</dbReference>
<dbReference type="PANTHER" id="PTHR37950">
    <property type="entry name" value="4-HYDROXYPHENYLACETATE CATABOLISM PROTEIN"/>
    <property type="match status" value="1"/>
</dbReference>
<accession>A0AA48GHY8</accession>
<name>A0AA48GHY8_9BACT</name>
<proteinExistence type="predicted"/>
<dbReference type="PANTHER" id="PTHR37950:SF1">
    <property type="entry name" value="4-HYDROXYPHENYLACETATE CATABOLISM PROTEIN"/>
    <property type="match status" value="1"/>
</dbReference>
<dbReference type="EMBL" id="AP027080">
    <property type="protein sequence ID" value="BDU73241.1"/>
    <property type="molecule type" value="Genomic_DNA"/>
</dbReference>
<dbReference type="Pfam" id="PF02962">
    <property type="entry name" value="CHMI"/>
    <property type="match status" value="1"/>
</dbReference>
<reference evidence="2" key="1">
    <citation type="journal article" date="2023" name="Int. J. Syst. Evol. Microbiol.">
        <title>Mesoterricola silvestris gen. nov., sp. nov., Mesoterricola sediminis sp. nov., Geothrix oryzae sp. nov., Geothrix edaphica sp. nov., Geothrix rubra sp. nov., and Geothrix limicola sp. nov., six novel members of Acidobacteriota isolated from soils.</title>
        <authorList>
            <person name="Itoh H."/>
            <person name="Sugisawa Y."/>
            <person name="Mise K."/>
            <person name="Xu Z."/>
            <person name="Kuniyasu M."/>
            <person name="Ushijima N."/>
            <person name="Kawano K."/>
            <person name="Kobayashi E."/>
            <person name="Shiratori Y."/>
            <person name="Masuda Y."/>
            <person name="Senoo K."/>
        </authorList>
    </citation>
    <scope>NUCLEOTIDE SEQUENCE [LARGE SCALE GENOMIC DNA]</scope>
    <source>
        <strain evidence="2">W79</strain>
    </source>
</reference>
<dbReference type="RefSeq" id="WP_316411887.1">
    <property type="nucleotide sequence ID" value="NZ_AP027080.1"/>
</dbReference>
<evidence type="ECO:0000313" key="1">
    <source>
        <dbReference type="EMBL" id="BDU73241.1"/>
    </source>
</evidence>
<dbReference type="KEGG" id="msil:METEAL_24150"/>
<evidence type="ECO:0000313" key="2">
    <source>
        <dbReference type="Proteomes" id="UP001238179"/>
    </source>
</evidence>
<protein>
    <submittedName>
        <fullName evidence="1">5-carboxymethyl-2-hydroxymuconate isomerase</fullName>
    </submittedName>
</protein>
<keyword evidence="2" id="KW-1185">Reference proteome</keyword>
<dbReference type="GO" id="GO:0008704">
    <property type="term" value="F:5-carboxymethyl-2-hydroxymuconate delta-isomerase activity"/>
    <property type="evidence" value="ECO:0007669"/>
    <property type="project" value="InterPro"/>
</dbReference>
<gene>
    <name evidence="1" type="primary">hpcD</name>
    <name evidence="1" type="ORF">METEAL_24150</name>
</gene>
<dbReference type="InterPro" id="IPR004220">
    <property type="entry name" value="5-COMe_2-OHmuconate_Isoase"/>
</dbReference>
<organism evidence="1 2">
    <name type="scientific">Mesoterricola silvestris</name>
    <dbReference type="NCBI Taxonomy" id="2927979"/>
    <lineage>
        <taxon>Bacteria</taxon>
        <taxon>Pseudomonadati</taxon>
        <taxon>Acidobacteriota</taxon>
        <taxon>Holophagae</taxon>
        <taxon>Holophagales</taxon>
        <taxon>Holophagaceae</taxon>
        <taxon>Mesoterricola</taxon>
    </lineage>
</organism>
<keyword evidence="1" id="KW-0413">Isomerase</keyword>
<dbReference type="Proteomes" id="UP001238179">
    <property type="component" value="Chromosome"/>
</dbReference>
<dbReference type="SUPFAM" id="SSF55331">
    <property type="entry name" value="Tautomerase/MIF"/>
    <property type="match status" value="1"/>
</dbReference>
<dbReference type="AlphaFoldDB" id="A0AA48GHY8"/>
<dbReference type="Gene3D" id="3.30.429.10">
    <property type="entry name" value="Macrophage Migration Inhibitory Factor"/>
    <property type="match status" value="1"/>
</dbReference>
<sequence length="124" mass="14144">MPHTTLEYTPTIAEQPDFQAFWEQLHRFLSEDCPFHLKDIKSRAYRCDEFRMAGGARDLAFVHLTILVLEGRDEATLTKVGQGALDLLKAHFARSLETLQADLTVEVRGMRKDCYFKATSVKAP</sequence>
<dbReference type="InterPro" id="IPR014347">
    <property type="entry name" value="Tautomerase/MIF_sf"/>
</dbReference>